<proteinExistence type="predicted"/>
<gene>
    <name evidence="3" type="ORF">MTR67_000142</name>
</gene>
<dbReference type="InterPro" id="IPR036875">
    <property type="entry name" value="Znf_CCHC_sf"/>
</dbReference>
<evidence type="ECO:0000256" key="1">
    <source>
        <dbReference type="SAM" id="MobiDB-lite"/>
    </source>
</evidence>
<protein>
    <recommendedName>
        <fullName evidence="2">DUF4283 domain-containing protein</fullName>
    </recommendedName>
</protein>
<dbReference type="InterPro" id="IPR040256">
    <property type="entry name" value="At4g02000-like"/>
</dbReference>
<evidence type="ECO:0000313" key="4">
    <source>
        <dbReference type="Proteomes" id="UP001234989"/>
    </source>
</evidence>
<dbReference type="AlphaFoldDB" id="A0AAF0T3V9"/>
<organism evidence="3 4">
    <name type="scientific">Solanum verrucosum</name>
    <dbReference type="NCBI Taxonomy" id="315347"/>
    <lineage>
        <taxon>Eukaryota</taxon>
        <taxon>Viridiplantae</taxon>
        <taxon>Streptophyta</taxon>
        <taxon>Embryophyta</taxon>
        <taxon>Tracheophyta</taxon>
        <taxon>Spermatophyta</taxon>
        <taxon>Magnoliopsida</taxon>
        <taxon>eudicotyledons</taxon>
        <taxon>Gunneridae</taxon>
        <taxon>Pentapetalae</taxon>
        <taxon>asterids</taxon>
        <taxon>lamiids</taxon>
        <taxon>Solanales</taxon>
        <taxon>Solanaceae</taxon>
        <taxon>Solanoideae</taxon>
        <taxon>Solaneae</taxon>
        <taxon>Solanum</taxon>
    </lineage>
</organism>
<reference evidence="3" key="1">
    <citation type="submission" date="2023-08" db="EMBL/GenBank/DDBJ databases">
        <title>A de novo genome assembly of Solanum verrucosum Schlechtendal, a Mexican diploid species geographically isolated from the other diploid A-genome species in potato relatives.</title>
        <authorList>
            <person name="Hosaka K."/>
        </authorList>
    </citation>
    <scope>NUCLEOTIDE SEQUENCE</scope>
    <source>
        <tissue evidence="3">Young leaves</tissue>
    </source>
</reference>
<dbReference type="PANTHER" id="PTHR31286">
    <property type="entry name" value="GLYCINE-RICH CELL WALL STRUCTURAL PROTEIN 1.8-LIKE"/>
    <property type="match status" value="1"/>
</dbReference>
<dbReference type="Pfam" id="PF14111">
    <property type="entry name" value="DUF4283"/>
    <property type="match status" value="1"/>
</dbReference>
<evidence type="ECO:0000259" key="2">
    <source>
        <dbReference type="Pfam" id="PF14111"/>
    </source>
</evidence>
<evidence type="ECO:0000313" key="3">
    <source>
        <dbReference type="EMBL" id="WMV06757.1"/>
    </source>
</evidence>
<accession>A0AAF0T3V9</accession>
<dbReference type="InterPro" id="IPR025558">
    <property type="entry name" value="DUF4283"/>
</dbReference>
<dbReference type="GO" id="GO:0008270">
    <property type="term" value="F:zinc ion binding"/>
    <property type="evidence" value="ECO:0007669"/>
    <property type="project" value="InterPro"/>
</dbReference>
<dbReference type="Proteomes" id="UP001234989">
    <property type="component" value="Chromosome 1"/>
</dbReference>
<dbReference type="SUPFAM" id="SSF57756">
    <property type="entry name" value="Retrovirus zinc finger-like domains"/>
    <property type="match status" value="1"/>
</dbReference>
<dbReference type="PANTHER" id="PTHR31286:SF165">
    <property type="entry name" value="DUF4283 DOMAIN-CONTAINING PROTEIN"/>
    <property type="match status" value="1"/>
</dbReference>
<feature type="domain" description="DUF4283" evidence="2">
    <location>
        <begin position="1"/>
        <end position="37"/>
    </location>
</feature>
<dbReference type="GO" id="GO:0003676">
    <property type="term" value="F:nucleic acid binding"/>
    <property type="evidence" value="ECO:0007669"/>
    <property type="project" value="InterPro"/>
</dbReference>
<feature type="region of interest" description="Disordered" evidence="1">
    <location>
        <begin position="147"/>
        <end position="191"/>
    </location>
</feature>
<feature type="compositionally biased region" description="Basic and acidic residues" evidence="1">
    <location>
        <begin position="151"/>
        <end position="182"/>
    </location>
</feature>
<keyword evidence="4" id="KW-1185">Reference proteome</keyword>
<dbReference type="EMBL" id="CP133612">
    <property type="protein sequence ID" value="WMV06757.1"/>
    <property type="molecule type" value="Genomic_DNA"/>
</dbReference>
<name>A0AAF0T3V9_SOLVR</name>
<sequence length="191" mass="22269">MVRFNSEEGKLEVLQGGIYHFDNKPLIVKAWTPEMEFSKEELLTIPIWIKLPGLDFKYWSARGLSKIGSLVGKPLMVDKQTEKKLGLSYARLLVEVNVGKTLLEEVLFRNEKGVVITQSVTYDWRPSLCDHCHKYGHDKDNCRKLHPTQQHVDETKETKEEDKMQTNARFDKGKEKVQEIRKYGGNTRRYQ</sequence>